<dbReference type="InterPro" id="IPR027304">
    <property type="entry name" value="Trigger_fact/SurA_dom_sf"/>
</dbReference>
<feature type="region of interest" description="Disordered" evidence="1">
    <location>
        <begin position="213"/>
        <end position="241"/>
    </location>
</feature>
<dbReference type="Proteomes" id="UP000199286">
    <property type="component" value="Unassembled WGS sequence"/>
</dbReference>
<evidence type="ECO:0000256" key="2">
    <source>
        <dbReference type="SAM" id="SignalP"/>
    </source>
</evidence>
<protein>
    <recommendedName>
        <fullName evidence="5">Peptidyl-prolyl cis-trans isomerase SurA</fullName>
    </recommendedName>
</protein>
<reference evidence="3 4" key="1">
    <citation type="submission" date="2016-10" db="EMBL/GenBank/DDBJ databases">
        <authorList>
            <person name="de Groot N.N."/>
        </authorList>
    </citation>
    <scope>NUCLEOTIDE SEQUENCE [LARGE SCALE GENOMIC DNA]</scope>
    <source>
        <strain evidence="3 4">DSM 26880</strain>
    </source>
</reference>
<dbReference type="AlphaFoldDB" id="A0A1H3NKX3"/>
<evidence type="ECO:0000256" key="1">
    <source>
        <dbReference type="SAM" id="MobiDB-lite"/>
    </source>
</evidence>
<accession>A0A1H3NKX3</accession>
<dbReference type="OrthoDB" id="7872488at2"/>
<feature type="region of interest" description="Disordered" evidence="1">
    <location>
        <begin position="28"/>
        <end position="62"/>
    </location>
</feature>
<keyword evidence="4" id="KW-1185">Reference proteome</keyword>
<organism evidence="3 4">
    <name type="scientific">Citreimonas salinaria</name>
    <dbReference type="NCBI Taxonomy" id="321339"/>
    <lineage>
        <taxon>Bacteria</taxon>
        <taxon>Pseudomonadati</taxon>
        <taxon>Pseudomonadota</taxon>
        <taxon>Alphaproteobacteria</taxon>
        <taxon>Rhodobacterales</taxon>
        <taxon>Roseobacteraceae</taxon>
        <taxon>Citreimonas</taxon>
    </lineage>
</organism>
<evidence type="ECO:0008006" key="5">
    <source>
        <dbReference type="Google" id="ProtNLM"/>
    </source>
</evidence>
<feature type="compositionally biased region" description="Low complexity" evidence="1">
    <location>
        <begin position="34"/>
        <end position="52"/>
    </location>
</feature>
<sequence>MSNYKMRDTAIAAILSIPVASGAAFAQESNQTNQSGAGSQSSDSATQQSTSGNGQAGGTQQNDPVVAAVAGTEIFGSDVMKVIGALPPELSSQPSEMLVPMALEQLILRQLIVNEARSQNFDEDPEVVALVETSMAGAEDDALVQVWLDRQMANAVSDEAVQQTYDQAVAQGQQNMPPLAEVRPQIEQFLSQQAMLGIRTQLTEGADVVFFDPAGNPIDPQSGGRAQGSASTQEGSAEGDVSADMRAAIEDAVAARDVTALYDAWAGEDEMLTVSEWDAVVDQVFGEDDVNLAVTSWDDDSNEVISRMEFNEAVAEDDLLDTVLR</sequence>
<proteinExistence type="predicted"/>
<dbReference type="EMBL" id="FNPF01000026">
    <property type="protein sequence ID" value="SDY89454.1"/>
    <property type="molecule type" value="Genomic_DNA"/>
</dbReference>
<feature type="signal peptide" evidence="2">
    <location>
        <begin position="1"/>
        <end position="26"/>
    </location>
</feature>
<dbReference type="SUPFAM" id="SSF109998">
    <property type="entry name" value="Triger factor/SurA peptide-binding domain-like"/>
    <property type="match status" value="1"/>
</dbReference>
<evidence type="ECO:0000313" key="4">
    <source>
        <dbReference type="Proteomes" id="UP000199286"/>
    </source>
</evidence>
<dbReference type="STRING" id="321339.SAMN05444340_1265"/>
<dbReference type="RefSeq" id="WP_089886130.1">
    <property type="nucleotide sequence ID" value="NZ_FNPF01000026.1"/>
</dbReference>
<evidence type="ECO:0000313" key="3">
    <source>
        <dbReference type="EMBL" id="SDY89454.1"/>
    </source>
</evidence>
<keyword evidence="2" id="KW-0732">Signal</keyword>
<gene>
    <name evidence="3" type="ORF">SAMN05444340_1265</name>
</gene>
<name>A0A1H3NKX3_9RHOB</name>
<dbReference type="Gene3D" id="1.10.8.1040">
    <property type="match status" value="1"/>
</dbReference>
<feature type="chain" id="PRO_5011656258" description="Peptidyl-prolyl cis-trans isomerase SurA" evidence="2">
    <location>
        <begin position="27"/>
        <end position="325"/>
    </location>
</feature>